<comment type="function">
    <text evidence="5">Key component of the cytosolic iron-sulfur protein assembly (CIA) complex, a multiprotein complex that mediates the incorporation of iron-sulfur cluster into apoproteins specifically involved in DNA metabolism and genomic integrity. In the CIA complex, MMS19 acts as an adapter between early-acting CIA components and a subset of cellular target iron-sulfur proteins.</text>
</comment>
<comment type="similarity">
    <text evidence="2 5">Belongs to the MET18/MMS19 family.</text>
</comment>
<sequence>MSIHDVPTLINQFIASVGTADLETSQAHALQLSLLLASGELSLLQFIQNLGPSLTSDNDIIRSKSLNCLSATLEQLQKSKLSKQDINVLVDFLLNKFDDKICLQYVLITISLLVQFSNFLHENIDKVLLKVLQEYDPKKNLAKVRHEAFQILQQIYDHHNEYLVKSHNSSDLFVKTFIHLATGEKDPRNLLTSFGLNITINSTFTFDPEGNDLHNSFMNDLFDVCFCYFPISFTPPANDPYKITADDLKLKLRACIASQTLFAKDSFSSLIEKLTSTNPTIRNDVLKTLLQCVENYSTETLEEYWLTIWNALKFEILHNDVSMFKSDSDLLYPAYDSIDDTDDTKCLILTLVIVQKLAQRLGDVQMDNFLQTIKGELKENLVKAKDKSKQSVLLLSSVASLSIHSFNLIVSFLFSIEIWGKYISNEYRAPNPATELDVSDETLNVSMQRDLVDNFGFVFTAYLELIARISTSSNTQYLEHFTMGNELSHCKDHLLIFLGQLLMTSSNLEKTLKSKTIQQLVKLIKIHQFLNDNEVNLIFGYFGDIIDSIIKTPFWEKDLVLGEIVTGLTQVMDTHEQLVIDNILANLLIHLESAQGDFDQFERLLNLIGKICVNHQFLEILSIRLSNKLNPGIETKLFQSIVELFIDLIVKIQATNQFLMNSWYKSFVPRILTTLTKLEVNPDEYLIDRCGDLVGLIIRFIEKSKHQAILDDFLQCKIGGLPNVFEQPHQLVSLINKILANVDKSVKFEQVEQAEESVTKLIYSLQSDEFLRIQYLQTLSILVNKFDTSDQSSKLEKYYGKKDFVSFEILIWLIKALILRTDRVGIEYLGKLIDDLTTSQDIEVKHVISKSLTILFIDLKIFDNTKTTSSINAKKLISKVTNLNVKLLYKQQVFELILPRLIENCESSENHPEISLNALSLIIENISTKILSSHLKEILPLVLRGLAVKDSTTIIKSSLSTLKITIEESQSIIQPHLSTLIPSLLNWATKVIRTGNVRINSEEIRILSLRCLILIFTKFNGLERYKASALNELKGGLDDKKRAVRKLCCDLRQVLYEL</sequence>
<evidence type="ECO:0000256" key="5">
    <source>
        <dbReference type="RuleBase" id="RU367072"/>
    </source>
</evidence>
<evidence type="ECO:0000313" key="8">
    <source>
        <dbReference type="EMBL" id="ODV76749.1"/>
    </source>
</evidence>
<dbReference type="GO" id="GO:0016226">
    <property type="term" value="P:iron-sulfur cluster assembly"/>
    <property type="evidence" value="ECO:0007669"/>
    <property type="project" value="UniProtKB-UniRule"/>
</dbReference>
<dbReference type="InterPro" id="IPR011989">
    <property type="entry name" value="ARM-like"/>
</dbReference>
<proteinExistence type="inferred from homology"/>
<dbReference type="GO" id="GO:0005634">
    <property type="term" value="C:nucleus"/>
    <property type="evidence" value="ECO:0007669"/>
    <property type="project" value="UniProtKB-SubCell"/>
</dbReference>
<dbReference type="InterPro" id="IPR039920">
    <property type="entry name" value="MMS19"/>
</dbReference>
<dbReference type="STRING" id="984487.A0A1E4SB69"/>
<dbReference type="AlphaFoldDB" id="A0A1E4SB69"/>
<dbReference type="PANTHER" id="PTHR12891:SF0">
    <property type="entry name" value="MMS19 NUCLEOTIDE EXCISION REPAIR PROTEIN HOMOLOG"/>
    <property type="match status" value="1"/>
</dbReference>
<dbReference type="Gene3D" id="1.25.10.10">
    <property type="entry name" value="Leucine-rich Repeat Variant"/>
    <property type="match status" value="2"/>
</dbReference>
<evidence type="ECO:0000256" key="2">
    <source>
        <dbReference type="ARBA" id="ARBA00009340"/>
    </source>
</evidence>
<dbReference type="Pfam" id="PF14500">
    <property type="entry name" value="MMS19_N"/>
    <property type="match status" value="1"/>
</dbReference>
<evidence type="ECO:0000259" key="7">
    <source>
        <dbReference type="Pfam" id="PF14500"/>
    </source>
</evidence>
<comment type="subcellular location">
    <subcellularLocation>
        <location evidence="1 5">Nucleus</location>
    </subcellularLocation>
</comment>
<name>A0A1E4SB69_9ASCO</name>
<dbReference type="SUPFAM" id="SSF48371">
    <property type="entry name" value="ARM repeat"/>
    <property type="match status" value="1"/>
</dbReference>
<feature type="domain" description="MMS19 N-terminal" evidence="7">
    <location>
        <begin position="47"/>
        <end position="318"/>
    </location>
</feature>
<evidence type="ECO:0000259" key="6">
    <source>
        <dbReference type="Pfam" id="PF12460"/>
    </source>
</evidence>
<gene>
    <name evidence="8" type="ORF">CANTADRAFT_27528</name>
</gene>
<dbReference type="GO" id="GO:0006281">
    <property type="term" value="P:DNA repair"/>
    <property type="evidence" value="ECO:0007669"/>
    <property type="project" value="UniProtKB-UniRule"/>
</dbReference>
<evidence type="ECO:0000256" key="4">
    <source>
        <dbReference type="ARBA" id="ARBA00023242"/>
    </source>
</evidence>
<dbReference type="GO" id="GO:0051604">
    <property type="term" value="P:protein maturation"/>
    <property type="evidence" value="ECO:0007669"/>
    <property type="project" value="UniProtKB-UniRule"/>
</dbReference>
<keyword evidence="4 5" id="KW-0539">Nucleus</keyword>
<dbReference type="Pfam" id="PF12460">
    <property type="entry name" value="MMS19_C"/>
    <property type="match status" value="1"/>
</dbReference>
<dbReference type="RefSeq" id="XP_020061871.1">
    <property type="nucleotide sequence ID" value="XM_020208132.1"/>
</dbReference>
<dbReference type="InterPro" id="IPR024687">
    <property type="entry name" value="MMS19_C"/>
</dbReference>
<evidence type="ECO:0000256" key="1">
    <source>
        <dbReference type="ARBA" id="ARBA00004123"/>
    </source>
</evidence>
<feature type="domain" description="MMS19 C-terminal" evidence="6">
    <location>
        <begin position="605"/>
        <end position="1015"/>
    </location>
</feature>
<dbReference type="GeneID" id="30982269"/>
<keyword evidence="5" id="KW-0227">DNA damage</keyword>
<organism evidence="8 9">
    <name type="scientific">Suhomyces tanzawaensis NRRL Y-17324</name>
    <dbReference type="NCBI Taxonomy" id="984487"/>
    <lineage>
        <taxon>Eukaryota</taxon>
        <taxon>Fungi</taxon>
        <taxon>Dikarya</taxon>
        <taxon>Ascomycota</taxon>
        <taxon>Saccharomycotina</taxon>
        <taxon>Pichiomycetes</taxon>
        <taxon>Debaryomycetaceae</taxon>
        <taxon>Suhomyces</taxon>
    </lineage>
</organism>
<dbReference type="EMBL" id="KV453917">
    <property type="protein sequence ID" value="ODV76749.1"/>
    <property type="molecule type" value="Genomic_DNA"/>
</dbReference>
<dbReference type="InterPro" id="IPR016024">
    <property type="entry name" value="ARM-type_fold"/>
</dbReference>
<evidence type="ECO:0000313" key="9">
    <source>
        <dbReference type="Proteomes" id="UP000094285"/>
    </source>
</evidence>
<protein>
    <recommendedName>
        <fullName evidence="5">MMS19 nucleotide excision repair protein</fullName>
    </recommendedName>
</protein>
<evidence type="ECO:0000256" key="3">
    <source>
        <dbReference type="ARBA" id="ARBA00022737"/>
    </source>
</evidence>
<dbReference type="Proteomes" id="UP000094285">
    <property type="component" value="Unassembled WGS sequence"/>
</dbReference>
<dbReference type="GO" id="GO:0097361">
    <property type="term" value="C:cytosolic [4Fe-4S] assembly targeting complex"/>
    <property type="evidence" value="ECO:0007669"/>
    <property type="project" value="UniProtKB-UniRule"/>
</dbReference>
<reference evidence="9" key="1">
    <citation type="submission" date="2016-05" db="EMBL/GenBank/DDBJ databases">
        <title>Comparative genomics of biotechnologically important yeasts.</title>
        <authorList>
            <consortium name="DOE Joint Genome Institute"/>
            <person name="Riley R."/>
            <person name="Haridas S."/>
            <person name="Wolfe K.H."/>
            <person name="Lopes M.R."/>
            <person name="Hittinger C.T."/>
            <person name="Goker M."/>
            <person name="Salamov A."/>
            <person name="Wisecaver J."/>
            <person name="Long T.M."/>
            <person name="Aerts A.L."/>
            <person name="Barry K."/>
            <person name="Choi C."/>
            <person name="Clum A."/>
            <person name="Coughlan A.Y."/>
            <person name="Deshpande S."/>
            <person name="Douglass A.P."/>
            <person name="Hanson S.J."/>
            <person name="Klenk H.-P."/>
            <person name="Labutti K."/>
            <person name="Lapidus A."/>
            <person name="Lindquist E."/>
            <person name="Lipzen A."/>
            <person name="Meier-Kolthoff J.P."/>
            <person name="Ohm R.A."/>
            <person name="Otillar R.P."/>
            <person name="Pangilinan J."/>
            <person name="Peng Y."/>
            <person name="Rokas A."/>
            <person name="Rosa C.A."/>
            <person name="Scheuner C."/>
            <person name="Sibirny A.A."/>
            <person name="Slot J.C."/>
            <person name="Stielow J.B."/>
            <person name="Sun H."/>
            <person name="Kurtzman C.P."/>
            <person name="Blackwell M."/>
            <person name="Grigoriev I.V."/>
            <person name="Jeffries T.W."/>
        </authorList>
    </citation>
    <scope>NUCLEOTIDE SEQUENCE [LARGE SCALE GENOMIC DNA]</scope>
    <source>
        <strain evidence="9">NRRL Y-17324</strain>
    </source>
</reference>
<keyword evidence="3" id="KW-0677">Repeat</keyword>
<keyword evidence="9" id="KW-1185">Reference proteome</keyword>
<keyword evidence="5" id="KW-0234">DNA repair</keyword>
<accession>A0A1E4SB69</accession>
<dbReference type="InterPro" id="IPR029240">
    <property type="entry name" value="MMS19_N"/>
</dbReference>
<dbReference type="PANTHER" id="PTHR12891">
    <property type="entry name" value="DNA REPAIR/TRANSCRIPTION PROTEIN MET18/MMS19"/>
    <property type="match status" value="1"/>
</dbReference>
<dbReference type="OrthoDB" id="342900at2759"/>